<name>A0A0K2UY01_LEPSM</name>
<reference evidence="1" key="1">
    <citation type="submission" date="2014-05" db="EMBL/GenBank/DDBJ databases">
        <authorList>
            <person name="Chronopoulou M."/>
        </authorList>
    </citation>
    <scope>NUCLEOTIDE SEQUENCE</scope>
    <source>
        <tissue evidence="1">Whole organism</tissue>
    </source>
</reference>
<sequence>HGLDLVSPLACSTSKRFRRIICCYKLKIVCQRIRNVTNKQF</sequence>
<accession>A0A0K2UY01</accession>
<dbReference type="EMBL" id="HACA01025584">
    <property type="protein sequence ID" value="CDW42945.1"/>
    <property type="molecule type" value="Transcribed_RNA"/>
</dbReference>
<protein>
    <submittedName>
        <fullName evidence="1">Uncharacterized protein</fullName>
    </submittedName>
</protein>
<proteinExistence type="predicted"/>
<organism evidence="1">
    <name type="scientific">Lepeophtheirus salmonis</name>
    <name type="common">Salmon louse</name>
    <name type="synonym">Caligus salmonis</name>
    <dbReference type="NCBI Taxonomy" id="72036"/>
    <lineage>
        <taxon>Eukaryota</taxon>
        <taxon>Metazoa</taxon>
        <taxon>Ecdysozoa</taxon>
        <taxon>Arthropoda</taxon>
        <taxon>Crustacea</taxon>
        <taxon>Multicrustacea</taxon>
        <taxon>Hexanauplia</taxon>
        <taxon>Copepoda</taxon>
        <taxon>Siphonostomatoida</taxon>
        <taxon>Caligidae</taxon>
        <taxon>Lepeophtheirus</taxon>
    </lineage>
</organism>
<feature type="non-terminal residue" evidence="1">
    <location>
        <position position="1"/>
    </location>
</feature>
<evidence type="ECO:0000313" key="1">
    <source>
        <dbReference type="EMBL" id="CDW42945.1"/>
    </source>
</evidence>
<dbReference type="AlphaFoldDB" id="A0A0K2UY01"/>